<sequence>MIGAGPVGLHAAFYAGLRGLSVRLLEAQPEIGGQLSALYPDKVVYDWPGLPAIRAAEIVAALAAQLAPFNPEFRFGEVAQQLTQTPQGWTVTTQKDSYPARALIVAAGLGALLPRGVQLSGVHPDVRTLPPDPQTLEGQRVLIVGGVPQAVEAALKLSASGARVSLTHRRALFRGSPAQLAQLQSLRESGQLHIYAPAELSRLDATGAWLDRGDEPQHVAAATVVVLNGHLPELTPLQSWPLGWQGEYIPADAAQRTVLPGVFVAGDLSLAGGDFKLLSVGLAQAALAANHAVHFVRPDQKAKPGHSSDRRLP</sequence>
<comment type="caution">
    <text evidence="5">Lacks conserved residue(s) required for the propagation of feature annotation.</text>
</comment>
<comment type="cofactor">
    <cofactor evidence="5">
        <name>FAD</name>
        <dbReference type="ChEBI" id="CHEBI:57692"/>
    </cofactor>
    <text evidence="5">Binds 1 FAD per subunit.</text>
</comment>
<evidence type="ECO:0000313" key="7">
    <source>
        <dbReference type="EMBL" id="AZI43745.1"/>
    </source>
</evidence>
<dbReference type="InterPro" id="IPR036188">
    <property type="entry name" value="FAD/NAD-bd_sf"/>
</dbReference>
<protein>
    <recommendedName>
        <fullName evidence="5">Ferredoxin--NADP reductase</fullName>
        <shortName evidence="5">FNR</shortName>
        <shortName evidence="5">Fd-NADP(+) reductase</shortName>
        <ecNumber evidence="5">1.18.1.2</ecNumber>
    </recommendedName>
</protein>
<dbReference type="InterPro" id="IPR022890">
    <property type="entry name" value="Fd--NADP_Rdtase_type_2"/>
</dbReference>
<evidence type="ECO:0000256" key="2">
    <source>
        <dbReference type="ARBA" id="ARBA00022827"/>
    </source>
</evidence>
<name>A0A3G8YFL1_9DEIO</name>
<keyword evidence="1 5" id="KW-0285">Flavoprotein</keyword>
<dbReference type="PRINTS" id="PR00469">
    <property type="entry name" value="PNDRDTASEII"/>
</dbReference>
<dbReference type="Pfam" id="PF07992">
    <property type="entry name" value="Pyr_redox_2"/>
    <property type="match status" value="1"/>
</dbReference>
<keyword evidence="4 5" id="KW-0560">Oxidoreductase</keyword>
<reference evidence="7 8" key="1">
    <citation type="submission" date="2018-11" db="EMBL/GenBank/DDBJ databases">
        <title>Deinococcus shelandsis sp. nov., isolated from South Shetland Islands soil of Antarctica.</title>
        <authorList>
            <person name="Tian J."/>
        </authorList>
    </citation>
    <scope>NUCLEOTIDE SEQUENCE [LARGE SCALE GENOMIC DNA]</scope>
    <source>
        <strain evidence="7 8">S14-83T</strain>
    </source>
</reference>
<keyword evidence="8" id="KW-1185">Reference proteome</keyword>
<dbReference type="InterPro" id="IPR023753">
    <property type="entry name" value="FAD/NAD-binding_dom"/>
</dbReference>
<dbReference type="GO" id="GO:0050660">
    <property type="term" value="F:flavin adenine dinucleotide binding"/>
    <property type="evidence" value="ECO:0007669"/>
    <property type="project" value="UniProtKB-UniRule"/>
</dbReference>
<dbReference type="SUPFAM" id="SSF51905">
    <property type="entry name" value="FAD/NAD(P)-binding domain"/>
    <property type="match status" value="1"/>
</dbReference>
<keyword evidence="3 5" id="KW-0521">NADP</keyword>
<evidence type="ECO:0000256" key="5">
    <source>
        <dbReference type="HAMAP-Rule" id="MF_01685"/>
    </source>
</evidence>
<feature type="binding site" evidence="5">
    <location>
        <position position="267"/>
    </location>
    <ligand>
        <name>FAD</name>
        <dbReference type="ChEBI" id="CHEBI:57692"/>
    </ligand>
</feature>
<keyword evidence="2 5" id="KW-0274">FAD</keyword>
<dbReference type="Gene3D" id="3.50.50.60">
    <property type="entry name" value="FAD/NAD(P)-binding domain"/>
    <property type="match status" value="2"/>
</dbReference>
<dbReference type="PRINTS" id="PR00368">
    <property type="entry name" value="FADPNR"/>
</dbReference>
<dbReference type="AlphaFoldDB" id="A0A3G8YFL1"/>
<evidence type="ECO:0000256" key="4">
    <source>
        <dbReference type="ARBA" id="ARBA00023002"/>
    </source>
</evidence>
<proteinExistence type="inferred from homology"/>
<feature type="binding site" evidence="5">
    <location>
        <position position="308"/>
    </location>
    <ligand>
        <name>FAD</name>
        <dbReference type="ChEBI" id="CHEBI:57692"/>
    </ligand>
</feature>
<feature type="binding site" evidence="5">
    <location>
        <position position="39"/>
    </location>
    <ligand>
        <name>FAD</name>
        <dbReference type="ChEBI" id="CHEBI:57692"/>
    </ligand>
</feature>
<dbReference type="InterPro" id="IPR050097">
    <property type="entry name" value="Ferredoxin-NADP_redctase_2"/>
</dbReference>
<feature type="binding site" evidence="5">
    <location>
        <position position="34"/>
    </location>
    <ligand>
        <name>FAD</name>
        <dbReference type="ChEBI" id="CHEBI:57692"/>
    </ligand>
</feature>
<dbReference type="KEGG" id="dph:EHF33_02940"/>
<feature type="binding site" evidence="5">
    <location>
        <position position="112"/>
    </location>
    <ligand>
        <name>FAD</name>
        <dbReference type="ChEBI" id="CHEBI:57692"/>
    </ligand>
</feature>
<gene>
    <name evidence="7" type="ORF">EHF33_02940</name>
</gene>
<dbReference type="EC" id="1.18.1.2" evidence="5"/>
<dbReference type="HAMAP" id="MF_01685">
    <property type="entry name" value="FENR2"/>
    <property type="match status" value="1"/>
</dbReference>
<feature type="domain" description="FAD/NAD(P)-binding" evidence="6">
    <location>
        <begin position="2"/>
        <end position="285"/>
    </location>
</feature>
<dbReference type="Proteomes" id="UP000276417">
    <property type="component" value="Chromosome 1"/>
</dbReference>
<evidence type="ECO:0000256" key="3">
    <source>
        <dbReference type="ARBA" id="ARBA00022857"/>
    </source>
</evidence>
<evidence type="ECO:0000259" key="6">
    <source>
        <dbReference type="Pfam" id="PF07992"/>
    </source>
</evidence>
<accession>A0A3G8YFL1</accession>
<dbReference type="PANTHER" id="PTHR48105">
    <property type="entry name" value="THIOREDOXIN REDUCTASE 1-RELATED-RELATED"/>
    <property type="match status" value="1"/>
</dbReference>
<comment type="similarity">
    <text evidence="5">Belongs to the ferredoxin--NADP reductase type 2 family.</text>
</comment>
<feature type="binding site" evidence="5">
    <location>
        <position position="26"/>
    </location>
    <ligand>
        <name>FAD</name>
        <dbReference type="ChEBI" id="CHEBI:57692"/>
    </ligand>
</feature>
<organism evidence="7 8">
    <name type="scientific">Deinococcus psychrotolerans</name>
    <dbReference type="NCBI Taxonomy" id="2489213"/>
    <lineage>
        <taxon>Bacteria</taxon>
        <taxon>Thermotogati</taxon>
        <taxon>Deinococcota</taxon>
        <taxon>Deinococci</taxon>
        <taxon>Deinococcales</taxon>
        <taxon>Deinococcaceae</taxon>
        <taxon>Deinococcus</taxon>
    </lineage>
</organism>
<comment type="catalytic activity">
    <reaction evidence="5">
        <text>2 reduced [2Fe-2S]-[ferredoxin] + NADP(+) + H(+) = 2 oxidized [2Fe-2S]-[ferredoxin] + NADPH</text>
        <dbReference type="Rhea" id="RHEA:20125"/>
        <dbReference type="Rhea" id="RHEA-COMP:10000"/>
        <dbReference type="Rhea" id="RHEA-COMP:10001"/>
        <dbReference type="ChEBI" id="CHEBI:15378"/>
        <dbReference type="ChEBI" id="CHEBI:33737"/>
        <dbReference type="ChEBI" id="CHEBI:33738"/>
        <dbReference type="ChEBI" id="CHEBI:57783"/>
        <dbReference type="ChEBI" id="CHEBI:58349"/>
        <dbReference type="EC" id="1.18.1.2"/>
    </reaction>
</comment>
<comment type="subunit">
    <text evidence="5">Homodimer.</text>
</comment>
<dbReference type="GO" id="GO:0004324">
    <property type="term" value="F:ferredoxin-NADP+ reductase activity"/>
    <property type="evidence" value="ECO:0007669"/>
    <property type="project" value="UniProtKB-UniRule"/>
</dbReference>
<dbReference type="GO" id="GO:0050661">
    <property type="term" value="F:NADP binding"/>
    <property type="evidence" value="ECO:0007669"/>
    <property type="project" value="UniProtKB-UniRule"/>
</dbReference>
<dbReference type="EMBL" id="CP034183">
    <property type="protein sequence ID" value="AZI43745.1"/>
    <property type="molecule type" value="Genomic_DNA"/>
</dbReference>
<feature type="binding site" evidence="5">
    <location>
        <position position="79"/>
    </location>
    <ligand>
        <name>FAD</name>
        <dbReference type="ChEBI" id="CHEBI:57692"/>
    </ligand>
</feature>
<evidence type="ECO:0000313" key="8">
    <source>
        <dbReference type="Proteomes" id="UP000276417"/>
    </source>
</evidence>
<dbReference type="OrthoDB" id="9806179at2"/>
<evidence type="ECO:0000256" key="1">
    <source>
        <dbReference type="ARBA" id="ARBA00022630"/>
    </source>
</evidence>